<comment type="caution">
    <text evidence="1">The sequence shown here is derived from an EMBL/GenBank/DDBJ whole genome shotgun (WGS) entry which is preliminary data.</text>
</comment>
<evidence type="ECO:0000313" key="2">
    <source>
        <dbReference type="Proteomes" id="UP000634136"/>
    </source>
</evidence>
<organism evidence="1 2">
    <name type="scientific">Senna tora</name>
    <dbReference type="NCBI Taxonomy" id="362788"/>
    <lineage>
        <taxon>Eukaryota</taxon>
        <taxon>Viridiplantae</taxon>
        <taxon>Streptophyta</taxon>
        <taxon>Embryophyta</taxon>
        <taxon>Tracheophyta</taxon>
        <taxon>Spermatophyta</taxon>
        <taxon>Magnoliopsida</taxon>
        <taxon>eudicotyledons</taxon>
        <taxon>Gunneridae</taxon>
        <taxon>Pentapetalae</taxon>
        <taxon>rosids</taxon>
        <taxon>fabids</taxon>
        <taxon>Fabales</taxon>
        <taxon>Fabaceae</taxon>
        <taxon>Caesalpinioideae</taxon>
        <taxon>Cassia clade</taxon>
        <taxon>Senna</taxon>
    </lineage>
</organism>
<dbReference type="EMBL" id="JAAIUW010000004">
    <property type="protein sequence ID" value="KAF7835331.1"/>
    <property type="molecule type" value="Genomic_DNA"/>
</dbReference>
<protein>
    <submittedName>
        <fullName evidence="1">Uncharacterized protein</fullName>
    </submittedName>
</protein>
<proteinExistence type="predicted"/>
<keyword evidence="2" id="KW-1185">Reference proteome</keyword>
<reference evidence="1" key="1">
    <citation type="submission" date="2020-09" db="EMBL/GenBank/DDBJ databases">
        <title>Genome-Enabled Discovery of Anthraquinone Biosynthesis in Senna tora.</title>
        <authorList>
            <person name="Kang S.-H."/>
            <person name="Pandey R.P."/>
            <person name="Lee C.-M."/>
            <person name="Sim J.-S."/>
            <person name="Jeong J.-T."/>
            <person name="Choi B.-S."/>
            <person name="Jung M."/>
            <person name="Ginzburg D."/>
            <person name="Zhao K."/>
            <person name="Won S.Y."/>
            <person name="Oh T.-J."/>
            <person name="Yu Y."/>
            <person name="Kim N.-H."/>
            <person name="Lee O.R."/>
            <person name="Lee T.-H."/>
            <person name="Bashyal P."/>
            <person name="Kim T.-S."/>
            <person name="Lee W.-H."/>
            <person name="Kawkins C."/>
            <person name="Kim C.-K."/>
            <person name="Kim J.S."/>
            <person name="Ahn B.O."/>
            <person name="Rhee S.Y."/>
            <person name="Sohng J.K."/>
        </authorList>
    </citation>
    <scope>NUCLEOTIDE SEQUENCE</scope>
    <source>
        <tissue evidence="1">Leaf</tissue>
    </source>
</reference>
<dbReference type="Proteomes" id="UP000634136">
    <property type="component" value="Unassembled WGS sequence"/>
</dbReference>
<evidence type="ECO:0000313" key="1">
    <source>
        <dbReference type="EMBL" id="KAF7835331.1"/>
    </source>
</evidence>
<name>A0A835C927_9FABA</name>
<dbReference type="AlphaFoldDB" id="A0A835C927"/>
<accession>A0A835C927</accession>
<gene>
    <name evidence="1" type="ORF">G2W53_010190</name>
</gene>
<sequence>MSYSRNKQSRKRRTKCLKRTRLSRISKGSLDKKHVTLGVPDCSSIANPAIHESSKEAWFDSVAEVELLQEEAKLQKENRWSDLRRRVLSRISKGSLDKKCLTPGVPDCSYIANGLIYEDAWFDLVAAFDSNCDND</sequence>